<dbReference type="RefSeq" id="XP_052904729.1">
    <property type="nucleotide sequence ID" value="XM_053048924.1"/>
</dbReference>
<dbReference type="AlphaFoldDB" id="A0A086J206"/>
<reference evidence="6 7" key="1">
    <citation type="journal article" date="2014" name="Genome Announc.">
        <title>Genome Sequence of the Microsporidian Species Nematocida sp1 Strain ERTm6 (ATCC PRA-372).</title>
        <authorList>
            <person name="Bakowski M.A."/>
            <person name="Priest M."/>
            <person name="Young S."/>
            <person name="Cuomo C.A."/>
            <person name="Troemel E.R."/>
        </authorList>
    </citation>
    <scope>NUCLEOTIDE SEQUENCE [LARGE SCALE GENOMIC DNA]</scope>
    <source>
        <strain evidence="6 7">ERTm6</strain>
    </source>
</reference>
<evidence type="ECO:0000256" key="5">
    <source>
        <dbReference type="SAM" id="Phobius"/>
    </source>
</evidence>
<sequence>MFKDLEEMKKSDGSTRNLGKRLRSTNLLLGIITSVYGNLDIGKPYRLRSLNLFEFLSRFYHLTHVGLLLTTVTLCMGLVHKSNSCPGQSSPRGSFLLYNIYLYMLALTIAVETFIPVTFWVLWHIDKSLVVNTASYVGNDSISFFFNLCMHGLPTIFLLVEFFCIEFFNTPGHYALIFGFFIGYLLTMYLCYVVNGYWPYGVVTMVSGVNRIGFFAVCFLSICFMYYSLIVLNRIIWRKKKEFSSRGATGESDPSAKKR</sequence>
<accession>A0A086J206</accession>
<evidence type="ECO:0000313" key="7">
    <source>
        <dbReference type="Proteomes" id="UP000054524"/>
    </source>
</evidence>
<evidence type="ECO:0008006" key="8">
    <source>
        <dbReference type="Google" id="ProtNLM"/>
    </source>
</evidence>
<organism evidence="6 7">
    <name type="scientific">Nematocida ausubeli (strain ATCC PRA-371 / ERTm2)</name>
    <name type="common">Nematode killer fungus</name>
    <dbReference type="NCBI Taxonomy" id="1913371"/>
    <lineage>
        <taxon>Eukaryota</taxon>
        <taxon>Fungi</taxon>
        <taxon>Fungi incertae sedis</taxon>
        <taxon>Microsporidia</taxon>
        <taxon>Nematocida</taxon>
    </lineage>
</organism>
<dbReference type="HOGENOM" id="CLU_1073974_0_0_1"/>
<feature type="transmembrane region" description="Helical" evidence="5">
    <location>
        <begin position="142"/>
        <end position="164"/>
    </location>
</feature>
<dbReference type="GO" id="GO:0016020">
    <property type="term" value="C:membrane"/>
    <property type="evidence" value="ECO:0007669"/>
    <property type="project" value="InterPro"/>
</dbReference>
<keyword evidence="3 5" id="KW-1133">Transmembrane helix</keyword>
<evidence type="ECO:0000256" key="4">
    <source>
        <dbReference type="ARBA" id="ARBA00023136"/>
    </source>
</evidence>
<evidence type="ECO:0000256" key="1">
    <source>
        <dbReference type="ARBA" id="ARBA00004127"/>
    </source>
</evidence>
<evidence type="ECO:0000256" key="2">
    <source>
        <dbReference type="ARBA" id="ARBA00022692"/>
    </source>
</evidence>
<feature type="transmembrane region" description="Helical" evidence="5">
    <location>
        <begin position="21"/>
        <end position="39"/>
    </location>
</feature>
<gene>
    <name evidence="6" type="ORF">NESG_01290</name>
</gene>
<feature type="transmembrane region" description="Helical" evidence="5">
    <location>
        <begin position="59"/>
        <end position="79"/>
    </location>
</feature>
<evidence type="ECO:0000256" key="3">
    <source>
        <dbReference type="ARBA" id="ARBA00022989"/>
    </source>
</evidence>
<feature type="transmembrane region" description="Helical" evidence="5">
    <location>
        <begin position="176"/>
        <end position="200"/>
    </location>
</feature>
<name>A0A086J206_NEMA1</name>
<keyword evidence="2 5" id="KW-0812">Transmembrane</keyword>
<keyword evidence="7" id="KW-1185">Reference proteome</keyword>
<feature type="transmembrane region" description="Helical" evidence="5">
    <location>
        <begin position="212"/>
        <end position="236"/>
    </location>
</feature>
<dbReference type="PANTHER" id="PTHR10989">
    <property type="entry name" value="ANDROGEN-INDUCED PROTEIN 1-RELATED"/>
    <property type="match status" value="1"/>
</dbReference>
<dbReference type="PANTHER" id="PTHR10989:SF16">
    <property type="entry name" value="AT02829P-RELATED"/>
    <property type="match status" value="1"/>
</dbReference>
<evidence type="ECO:0000313" key="6">
    <source>
        <dbReference type="EMBL" id="KFG26174.1"/>
    </source>
</evidence>
<comment type="subcellular location">
    <subcellularLocation>
        <location evidence="1">Endomembrane system</location>
        <topology evidence="1">Multi-pass membrane protein</topology>
    </subcellularLocation>
</comment>
<dbReference type="Proteomes" id="UP000054524">
    <property type="component" value="Unassembled WGS sequence"/>
</dbReference>
<feature type="transmembrane region" description="Helical" evidence="5">
    <location>
        <begin position="100"/>
        <end position="122"/>
    </location>
</feature>
<dbReference type="InterPro" id="IPR006838">
    <property type="entry name" value="ADTRP_AIG1"/>
</dbReference>
<dbReference type="EMBL" id="AKIJ01000003">
    <property type="protein sequence ID" value="KFG26174.1"/>
    <property type="molecule type" value="Genomic_DNA"/>
</dbReference>
<dbReference type="Pfam" id="PF04750">
    <property type="entry name" value="Far-17a_AIG1"/>
    <property type="match status" value="1"/>
</dbReference>
<dbReference type="GeneID" id="77676263"/>
<dbReference type="GO" id="GO:0012505">
    <property type="term" value="C:endomembrane system"/>
    <property type="evidence" value="ECO:0007669"/>
    <property type="project" value="UniProtKB-SubCell"/>
</dbReference>
<proteinExistence type="predicted"/>
<comment type="caution">
    <text evidence="6">The sequence shown here is derived from an EMBL/GenBank/DDBJ whole genome shotgun (WGS) entry which is preliminary data.</text>
</comment>
<keyword evidence="4 5" id="KW-0472">Membrane</keyword>
<protein>
    <recommendedName>
        <fullName evidence="8">FAR-17a/AIG1-like protein</fullName>
    </recommendedName>
</protein>